<organism evidence="2 3">
    <name type="scientific">Pseudalkalibacillus berkeleyi</name>
    <dbReference type="NCBI Taxonomy" id="1069813"/>
    <lineage>
        <taxon>Bacteria</taxon>
        <taxon>Bacillati</taxon>
        <taxon>Bacillota</taxon>
        <taxon>Bacilli</taxon>
        <taxon>Bacillales</taxon>
        <taxon>Fictibacillaceae</taxon>
        <taxon>Pseudalkalibacillus</taxon>
    </lineage>
</organism>
<sequence length="144" mass="16440">MEKLVKETKLTIIVSLLVSFALFVTWIILELTGTPFTDNKAFLALSLIPFSVALASFLKLMKIQKSPNAIISETDERIVAQKNEADAKTLKVLQGILFLLYLAYTFIVPEDVFKSIVWWGALGILFFSLFAPFMFRYMIKKETY</sequence>
<dbReference type="Proteomes" id="UP001649381">
    <property type="component" value="Unassembled WGS sequence"/>
</dbReference>
<feature type="transmembrane region" description="Helical" evidence="1">
    <location>
        <begin position="92"/>
        <end position="109"/>
    </location>
</feature>
<feature type="transmembrane region" description="Helical" evidence="1">
    <location>
        <begin position="115"/>
        <end position="135"/>
    </location>
</feature>
<dbReference type="EMBL" id="JAKIJS010000001">
    <property type="protein sequence ID" value="MCF6137824.1"/>
    <property type="molecule type" value="Genomic_DNA"/>
</dbReference>
<keyword evidence="1" id="KW-1133">Transmembrane helix</keyword>
<evidence type="ECO:0000313" key="2">
    <source>
        <dbReference type="EMBL" id="MCF6137824.1"/>
    </source>
</evidence>
<feature type="transmembrane region" description="Helical" evidence="1">
    <location>
        <begin position="41"/>
        <end position="58"/>
    </location>
</feature>
<comment type="caution">
    <text evidence="2">The sequence shown here is derived from an EMBL/GenBank/DDBJ whole genome shotgun (WGS) entry which is preliminary data.</text>
</comment>
<name>A0ABS9GYK5_9BACL</name>
<accession>A0ABS9GYK5</accession>
<evidence type="ECO:0000313" key="3">
    <source>
        <dbReference type="Proteomes" id="UP001649381"/>
    </source>
</evidence>
<keyword evidence="1" id="KW-0812">Transmembrane</keyword>
<feature type="transmembrane region" description="Helical" evidence="1">
    <location>
        <begin position="12"/>
        <end position="29"/>
    </location>
</feature>
<proteinExistence type="predicted"/>
<evidence type="ECO:0008006" key="4">
    <source>
        <dbReference type="Google" id="ProtNLM"/>
    </source>
</evidence>
<dbReference type="RefSeq" id="WP_236333744.1">
    <property type="nucleotide sequence ID" value="NZ_JAKIJS010000001.1"/>
</dbReference>
<evidence type="ECO:0000256" key="1">
    <source>
        <dbReference type="SAM" id="Phobius"/>
    </source>
</evidence>
<keyword evidence="1" id="KW-0472">Membrane</keyword>
<gene>
    <name evidence="2" type="ORF">L2716_08785</name>
</gene>
<keyword evidence="3" id="KW-1185">Reference proteome</keyword>
<reference evidence="2 3" key="1">
    <citation type="submission" date="2022-01" db="EMBL/GenBank/DDBJ databases">
        <title>Alkalihalobacillus sp. EGI L200015, a novel bacterium isolated from a salt lake sediment.</title>
        <authorList>
            <person name="Gao L."/>
            <person name="Fang B.-Z."/>
            <person name="Li W.-J."/>
        </authorList>
    </citation>
    <scope>NUCLEOTIDE SEQUENCE [LARGE SCALE GENOMIC DNA]</scope>
    <source>
        <strain evidence="2 3">KCTC 12718</strain>
    </source>
</reference>
<protein>
    <recommendedName>
        <fullName evidence="4">DUF2178 domain-containing protein</fullName>
    </recommendedName>
</protein>